<dbReference type="PANTHER" id="PTHR48253">
    <property type="match status" value="1"/>
</dbReference>
<feature type="region of interest" description="Disordered" evidence="1">
    <location>
        <begin position="123"/>
        <end position="148"/>
    </location>
</feature>
<dbReference type="InterPro" id="IPR044861">
    <property type="entry name" value="IPNS-like_FE2OG_OXY"/>
</dbReference>
<reference evidence="3 4" key="1">
    <citation type="submission" date="2021-07" db="EMBL/GenBank/DDBJ databases">
        <title>The Aristolochia fimbriata genome: insights into angiosperm evolution, floral development and chemical biosynthesis.</title>
        <authorList>
            <person name="Jiao Y."/>
        </authorList>
    </citation>
    <scope>NUCLEOTIDE SEQUENCE [LARGE SCALE GENOMIC DNA]</scope>
    <source>
        <strain evidence="3">IBCAS-2021</strain>
        <tissue evidence="3">Leaf</tissue>
    </source>
</reference>
<dbReference type="SUPFAM" id="SSF51197">
    <property type="entry name" value="Clavaminate synthase-like"/>
    <property type="match status" value="1"/>
</dbReference>
<keyword evidence="4" id="KW-1185">Reference proteome</keyword>
<dbReference type="AlphaFoldDB" id="A0AAV7EWB4"/>
<dbReference type="Pfam" id="PF03171">
    <property type="entry name" value="2OG-FeII_Oxy"/>
    <property type="match status" value="1"/>
</dbReference>
<dbReference type="PANTHER" id="PTHR48253:SF2">
    <property type="entry name" value="ISOPENICILLIN N SYNTHASE-LIKE FE(2+) 2OG DIOXYGENASE DOMAIN-CONTAINING PROTEIN"/>
    <property type="match status" value="1"/>
</dbReference>
<evidence type="ECO:0000313" key="3">
    <source>
        <dbReference type="EMBL" id="KAG9451922.1"/>
    </source>
</evidence>
<dbReference type="Proteomes" id="UP000825729">
    <property type="component" value="Unassembled WGS sequence"/>
</dbReference>
<gene>
    <name evidence="3" type="ORF">H6P81_004826</name>
</gene>
<proteinExistence type="predicted"/>
<protein>
    <recommendedName>
        <fullName evidence="2">Isopenicillin N synthase-like Fe(2+) 2OG dioxygenase domain-containing protein</fullName>
    </recommendedName>
</protein>
<organism evidence="3 4">
    <name type="scientific">Aristolochia fimbriata</name>
    <name type="common">White veined hardy Dutchman's pipe vine</name>
    <dbReference type="NCBI Taxonomy" id="158543"/>
    <lineage>
        <taxon>Eukaryota</taxon>
        <taxon>Viridiplantae</taxon>
        <taxon>Streptophyta</taxon>
        <taxon>Embryophyta</taxon>
        <taxon>Tracheophyta</taxon>
        <taxon>Spermatophyta</taxon>
        <taxon>Magnoliopsida</taxon>
        <taxon>Magnoliidae</taxon>
        <taxon>Piperales</taxon>
        <taxon>Aristolochiaceae</taxon>
        <taxon>Aristolochia</taxon>
    </lineage>
</organism>
<comment type="caution">
    <text evidence="3">The sequence shown here is derived from an EMBL/GenBank/DDBJ whole genome shotgun (WGS) entry which is preliminary data.</text>
</comment>
<dbReference type="EMBL" id="JAINDJ010000003">
    <property type="protein sequence ID" value="KAG9451922.1"/>
    <property type="molecule type" value="Genomic_DNA"/>
</dbReference>
<dbReference type="Gene3D" id="2.60.120.330">
    <property type="entry name" value="B-lactam Antibiotic, Isopenicillin N Synthase, Chain"/>
    <property type="match status" value="1"/>
</dbReference>
<accession>A0AAV7EWB4</accession>
<sequence>MEAEAEILRPFELRFSDLLLLSSSSSSISLAEVERLENVTRSVLENLGPEGPGLLSITGVPDASVLRGRLLPLARRLALLSYEDCRRVLKDHKLGTDVSLKNVDRTVSSFALQLKYVQEPSQECVSSDSSETGRNDCLDGDEDRSGESLRDEFRNLRNMFEELGFCMMELGLRLAQLCDKAIGGHELEQSILESCTAKGRLIHYHSSFDSHIQKESKRAKGRKRGSTMRSLYPLRDCFPMEEVNLEEKVTEKNGTCKTSMSHLWQQWHYDYGIFTVLTTPLFTSIKDIDGVYHSVEQEVDLLDGHCYLQVFDPSKNKILMVQPSPGSFIVQVGESADILSKGKLRATLHSVCKPLERVNLSRKTFVVFLQPAWGKVFSTDFPNAPELLTLTGRSDNNEESDPTLYQTRNNLIEQIHRVVPPLSSRLKDGMTFAEFSQQTTKQYYGGSGFQSVK</sequence>
<dbReference type="InterPro" id="IPR027443">
    <property type="entry name" value="IPNS-like_sf"/>
</dbReference>
<evidence type="ECO:0000256" key="1">
    <source>
        <dbReference type="SAM" id="MobiDB-lite"/>
    </source>
</evidence>
<feature type="compositionally biased region" description="Basic and acidic residues" evidence="1">
    <location>
        <begin position="131"/>
        <end position="148"/>
    </location>
</feature>
<evidence type="ECO:0000313" key="4">
    <source>
        <dbReference type="Proteomes" id="UP000825729"/>
    </source>
</evidence>
<evidence type="ECO:0000259" key="2">
    <source>
        <dbReference type="Pfam" id="PF03171"/>
    </source>
</evidence>
<name>A0AAV7EWB4_ARIFI</name>
<feature type="domain" description="Isopenicillin N synthase-like Fe(2+) 2OG dioxygenase" evidence="2">
    <location>
        <begin position="308"/>
        <end position="370"/>
    </location>
</feature>